<sequence length="129" mass="14140">MFLTWGVLLVSLTTNCVIFTQAEKPFSLGTRLGDSESAFTFGRRVNSQEMCAAPWKFLLGSSLVRCLLETVLDVSAFVVQLLNVETARHFKQYELGCGLSNNLADLCPASICCLELLKVSGIIEDSVDN</sequence>
<comment type="caution">
    <text evidence="2">The sequence shown here is derived from an EMBL/GenBank/DDBJ whole genome shotgun (WGS) entry which is preliminary data.</text>
</comment>
<keyword evidence="3" id="KW-1185">Reference proteome</keyword>
<keyword evidence="1" id="KW-0732">Signal</keyword>
<evidence type="ECO:0000256" key="1">
    <source>
        <dbReference type="SAM" id="SignalP"/>
    </source>
</evidence>
<name>A0A8J8NBJ1_HALGN</name>
<dbReference type="AlphaFoldDB" id="A0A8J8NBJ1"/>
<proteinExistence type="predicted"/>
<feature type="chain" id="PRO_5035311356" evidence="1">
    <location>
        <begin position="23"/>
        <end position="129"/>
    </location>
</feature>
<dbReference type="Proteomes" id="UP000785679">
    <property type="component" value="Unassembled WGS sequence"/>
</dbReference>
<dbReference type="EMBL" id="RRYP01024967">
    <property type="protein sequence ID" value="TNV72007.1"/>
    <property type="molecule type" value="Genomic_DNA"/>
</dbReference>
<evidence type="ECO:0000313" key="3">
    <source>
        <dbReference type="Proteomes" id="UP000785679"/>
    </source>
</evidence>
<organism evidence="2 3">
    <name type="scientific">Halteria grandinella</name>
    <dbReference type="NCBI Taxonomy" id="5974"/>
    <lineage>
        <taxon>Eukaryota</taxon>
        <taxon>Sar</taxon>
        <taxon>Alveolata</taxon>
        <taxon>Ciliophora</taxon>
        <taxon>Intramacronucleata</taxon>
        <taxon>Spirotrichea</taxon>
        <taxon>Stichotrichia</taxon>
        <taxon>Sporadotrichida</taxon>
        <taxon>Halteriidae</taxon>
        <taxon>Halteria</taxon>
    </lineage>
</organism>
<protein>
    <submittedName>
        <fullName evidence="2">Uncharacterized protein</fullName>
    </submittedName>
</protein>
<accession>A0A8J8NBJ1</accession>
<feature type="signal peptide" evidence="1">
    <location>
        <begin position="1"/>
        <end position="22"/>
    </location>
</feature>
<reference evidence="2" key="1">
    <citation type="submission" date="2019-06" db="EMBL/GenBank/DDBJ databases">
        <authorList>
            <person name="Zheng W."/>
        </authorList>
    </citation>
    <scope>NUCLEOTIDE SEQUENCE</scope>
    <source>
        <strain evidence="2">QDHG01</strain>
    </source>
</reference>
<gene>
    <name evidence="2" type="ORF">FGO68_gene16834</name>
</gene>
<evidence type="ECO:0000313" key="2">
    <source>
        <dbReference type="EMBL" id="TNV72007.1"/>
    </source>
</evidence>